<organism evidence="2 3">
    <name type="scientific">Halorarum halophilum</name>
    <dbReference type="NCBI Taxonomy" id="2743090"/>
    <lineage>
        <taxon>Archaea</taxon>
        <taxon>Methanobacteriati</taxon>
        <taxon>Methanobacteriota</taxon>
        <taxon>Stenosarchaea group</taxon>
        <taxon>Halobacteria</taxon>
        <taxon>Halobacteriales</taxon>
        <taxon>Haloferacaceae</taxon>
        <taxon>Halorarum</taxon>
    </lineage>
</organism>
<sequence length="124" mass="13522">MNDDTHLSLMRVGENMIASLPPHPSDSTIDELQERVLTRLNQTDAERINGVILDVESVQTVDSFFARTIVETAKMVELMGVRPVLVGISPPIAITATELGFDLGNIDTALNTDTALDMLSDDIQ</sequence>
<geneLocation type="plasmid" evidence="2 3">
    <name>unnamed2</name>
</geneLocation>
<evidence type="ECO:0000313" key="2">
    <source>
        <dbReference type="EMBL" id="QLG29875.1"/>
    </source>
</evidence>
<dbReference type="PROSITE" id="PS50801">
    <property type="entry name" value="STAS"/>
    <property type="match status" value="1"/>
</dbReference>
<keyword evidence="2" id="KW-0614">Plasmid</keyword>
<accession>A0A7D5KP37</accession>
<gene>
    <name evidence="2" type="ORF">HUG10_19895</name>
</gene>
<dbReference type="CDD" id="cd07041">
    <property type="entry name" value="STAS_RsbR_RsbS_like"/>
    <property type="match status" value="1"/>
</dbReference>
<reference evidence="2 3" key="1">
    <citation type="submission" date="2020-07" db="EMBL/GenBank/DDBJ databases">
        <title>Gai3-2, isolated from salt lake.</title>
        <authorList>
            <person name="Cui H."/>
            <person name="Shi X."/>
        </authorList>
    </citation>
    <scope>NUCLEOTIDE SEQUENCE [LARGE SCALE GENOMIC DNA]</scope>
    <source>
        <strain evidence="2 3">Gai3-2</strain>
        <plasmid evidence="2 3">unnamed2</plasmid>
    </source>
</reference>
<dbReference type="RefSeq" id="WP_179171449.1">
    <property type="nucleotide sequence ID" value="NZ_CP058531.1"/>
</dbReference>
<dbReference type="GeneID" id="56031146"/>
<dbReference type="Proteomes" id="UP000509750">
    <property type="component" value="Plasmid unnamed2"/>
</dbReference>
<dbReference type="InterPro" id="IPR051932">
    <property type="entry name" value="Bact_StressResp_Reg"/>
</dbReference>
<dbReference type="KEGG" id="halg:HUG10_19895"/>
<dbReference type="Pfam" id="PF01740">
    <property type="entry name" value="STAS"/>
    <property type="match status" value="1"/>
</dbReference>
<dbReference type="Gene3D" id="3.30.750.24">
    <property type="entry name" value="STAS domain"/>
    <property type="match status" value="1"/>
</dbReference>
<dbReference type="PANTHER" id="PTHR33745">
    <property type="entry name" value="RSBT ANTAGONIST PROTEIN RSBS-RELATED"/>
    <property type="match status" value="1"/>
</dbReference>
<evidence type="ECO:0000313" key="3">
    <source>
        <dbReference type="Proteomes" id="UP000509750"/>
    </source>
</evidence>
<proteinExistence type="predicted"/>
<feature type="domain" description="STAS" evidence="1">
    <location>
        <begin position="28"/>
        <end position="119"/>
    </location>
</feature>
<dbReference type="OrthoDB" id="341541at2157"/>
<keyword evidence="3" id="KW-1185">Reference proteome</keyword>
<dbReference type="AlphaFoldDB" id="A0A7D5KP37"/>
<dbReference type="InterPro" id="IPR002645">
    <property type="entry name" value="STAS_dom"/>
</dbReference>
<dbReference type="EMBL" id="CP058531">
    <property type="protein sequence ID" value="QLG29875.1"/>
    <property type="molecule type" value="Genomic_DNA"/>
</dbReference>
<evidence type="ECO:0000259" key="1">
    <source>
        <dbReference type="PROSITE" id="PS50801"/>
    </source>
</evidence>
<dbReference type="PANTHER" id="PTHR33745:SF1">
    <property type="entry name" value="RSBT ANTAGONIST PROTEIN RSBS"/>
    <property type="match status" value="1"/>
</dbReference>
<dbReference type="SUPFAM" id="SSF52091">
    <property type="entry name" value="SpoIIaa-like"/>
    <property type="match status" value="1"/>
</dbReference>
<dbReference type="InterPro" id="IPR036513">
    <property type="entry name" value="STAS_dom_sf"/>
</dbReference>
<name>A0A7D5KP37_9EURY</name>
<protein>
    <submittedName>
        <fullName evidence="2">STAS domain-containing protein</fullName>
    </submittedName>
</protein>